<keyword evidence="5" id="KW-0732">Signal</keyword>
<dbReference type="RefSeq" id="WP_346084807.1">
    <property type="nucleotide sequence ID" value="NZ_BAAAZK010000002.1"/>
</dbReference>
<evidence type="ECO:0000256" key="4">
    <source>
        <dbReference type="ARBA" id="ARBA00022692"/>
    </source>
</evidence>
<evidence type="ECO:0000256" key="6">
    <source>
        <dbReference type="ARBA" id="ARBA00023136"/>
    </source>
</evidence>
<keyword evidence="7 8" id="KW-0998">Cell outer membrane</keyword>
<name>A0ABP7ZVD6_9SPHI</name>
<dbReference type="SUPFAM" id="SSF49464">
    <property type="entry name" value="Carboxypeptidase regulatory domain-like"/>
    <property type="match status" value="1"/>
</dbReference>
<dbReference type="Pfam" id="PF13715">
    <property type="entry name" value="CarbopepD_reg_2"/>
    <property type="match status" value="1"/>
</dbReference>
<feature type="domain" description="TonB-dependent receptor plug" evidence="9">
    <location>
        <begin position="136"/>
        <end position="240"/>
    </location>
</feature>
<dbReference type="InterPro" id="IPR023996">
    <property type="entry name" value="TonB-dep_OMP_SusC/RagA"/>
</dbReference>
<keyword evidence="2 8" id="KW-0813">Transport</keyword>
<dbReference type="InterPro" id="IPR037066">
    <property type="entry name" value="Plug_dom_sf"/>
</dbReference>
<dbReference type="InterPro" id="IPR039426">
    <property type="entry name" value="TonB-dep_rcpt-like"/>
</dbReference>
<dbReference type="NCBIfam" id="TIGR04056">
    <property type="entry name" value="OMP_RagA_SusC"/>
    <property type="match status" value="1"/>
</dbReference>
<comment type="subcellular location">
    <subcellularLocation>
        <location evidence="1 8">Cell outer membrane</location>
        <topology evidence="1 8">Multi-pass membrane protein</topology>
    </subcellularLocation>
</comment>
<gene>
    <name evidence="10" type="ORF">GCM10022218_11460</name>
</gene>
<evidence type="ECO:0000259" key="9">
    <source>
        <dbReference type="Pfam" id="PF07715"/>
    </source>
</evidence>
<dbReference type="PROSITE" id="PS52016">
    <property type="entry name" value="TONB_DEPENDENT_REC_3"/>
    <property type="match status" value="1"/>
</dbReference>
<dbReference type="Gene3D" id="2.60.40.1120">
    <property type="entry name" value="Carboxypeptidase-like, regulatory domain"/>
    <property type="match status" value="1"/>
</dbReference>
<evidence type="ECO:0000256" key="5">
    <source>
        <dbReference type="ARBA" id="ARBA00022729"/>
    </source>
</evidence>
<dbReference type="PANTHER" id="PTHR30069:SF29">
    <property type="entry name" value="HEMOGLOBIN AND HEMOGLOBIN-HAPTOGLOBIN-BINDING PROTEIN 1-RELATED"/>
    <property type="match status" value="1"/>
</dbReference>
<keyword evidence="3 8" id="KW-1134">Transmembrane beta strand</keyword>
<dbReference type="SUPFAM" id="SSF56935">
    <property type="entry name" value="Porins"/>
    <property type="match status" value="1"/>
</dbReference>
<dbReference type="InterPro" id="IPR008969">
    <property type="entry name" value="CarboxyPept-like_regulatory"/>
</dbReference>
<dbReference type="InterPro" id="IPR036942">
    <property type="entry name" value="Beta-barrel_TonB_sf"/>
</dbReference>
<dbReference type="Pfam" id="PF07715">
    <property type="entry name" value="Plug"/>
    <property type="match status" value="1"/>
</dbReference>
<evidence type="ECO:0000313" key="11">
    <source>
        <dbReference type="Proteomes" id="UP001500167"/>
    </source>
</evidence>
<dbReference type="NCBIfam" id="TIGR04057">
    <property type="entry name" value="SusC_RagA_signa"/>
    <property type="match status" value="1"/>
</dbReference>
<accession>A0ABP7ZVD6</accession>
<keyword evidence="4 8" id="KW-0812">Transmembrane</keyword>
<dbReference type="InterPro" id="IPR023997">
    <property type="entry name" value="TonB-dep_OMP_SusC/RagA_CS"/>
</dbReference>
<sequence>MKRKLNVDFLGGMTAFLLLLGNVSFTKASMLHYALTNATLDLQEKTISGTVVDSDGKPITGVNISVKGTSTVATTDAAGKFTIVAAENRILVASFIGYLSKEIQLTKNSSSLMISLDSDVHMLEETVVVGFGTQKKATLTGSVSVMKGDAVSNRPITNASQALSGQVPGVWVNQQSGQPGRDGASIRVRGIGTIGTSDALVIIDGIVGSLGALNANDIESISVLKDASAAIYGSRAANGVILVQTKRGAKGKVKIDFSTSYGTQTATKLPEMITNSVDYMNLYNQALVNQGAPKFFSEATINEYKNGKDPIIYPNTDWLDVIMRNAMIQTNQLGISGGEGNTQFNVSLGYINQDGIVQNGNAKLYNLRTNIDTKVNERLDIGLRSGVRYQNRKESFNGSGNLFTELYRTLPYYGTYTSTGEYASTWVNSINAQFRNPLAMVNEGKNNSAYGNINTNVFLNYKLLEGLKFNVTAGINYSTNDNQLFVPKTLVYNPKTNTATSTMNASGPNASNSWDKTLYKTLFSSLTYNKTIAKDHDFTLAGIYSQEEEEYRSLSGSIMGFVNNSLSELNAGLTTPLTNGTTYGWALRSYIGRLNYAFREKYLFEVIARYDGSSRFSPKNRWGFFPSLSVGWRVTQENFMKDQTFFDELKIRSSWGRSGNDRMGFNDQRDLYAYIPTLAFARFYPINDNIATGIAQMSIVDENIKWEVGTKRNIGFDATILKRKLNVTFDYFTDKREGILRQIQLPDFIGIRNAPFRNLATVSNKGWELSANYQHKIGELDINAGFNLTHVKNKIDYIPDPQKGRNALLQGEPINAFYMWKSLGIFQSQKEVDESAKQNAVPTQPGDIKFEDFSGPEGKPDGIIDAYDRQIVGKPIPTWTYGANINLAYKGIDLRVNLQGVSDVESYVGSELFFPFLNGAGVAKRWESGNTWTPENPNAKLPRLVQYSASNSQNYADNSFWLQDASFLRIKNIQIGYSLPADVLAKLKIAGLRIYIDAQNAFTFTKFEGLDPERDLANSSPAQYPNVRIITAGLNLKF</sequence>
<comment type="caution">
    <text evidence="10">The sequence shown here is derived from an EMBL/GenBank/DDBJ whole genome shotgun (WGS) entry which is preliminary data.</text>
</comment>
<proteinExistence type="inferred from homology"/>
<reference evidence="11" key="1">
    <citation type="journal article" date="2019" name="Int. J. Syst. Evol. Microbiol.">
        <title>The Global Catalogue of Microorganisms (GCM) 10K type strain sequencing project: providing services to taxonomists for standard genome sequencing and annotation.</title>
        <authorList>
            <consortium name="The Broad Institute Genomics Platform"/>
            <consortium name="The Broad Institute Genome Sequencing Center for Infectious Disease"/>
            <person name="Wu L."/>
            <person name="Ma J."/>
        </authorList>
    </citation>
    <scope>NUCLEOTIDE SEQUENCE [LARGE SCALE GENOMIC DNA]</scope>
    <source>
        <strain evidence="11">JCM 16722</strain>
    </source>
</reference>
<dbReference type="Proteomes" id="UP001500167">
    <property type="component" value="Unassembled WGS sequence"/>
</dbReference>
<dbReference type="Gene3D" id="2.170.130.10">
    <property type="entry name" value="TonB-dependent receptor, plug domain"/>
    <property type="match status" value="1"/>
</dbReference>
<dbReference type="InterPro" id="IPR012910">
    <property type="entry name" value="Plug_dom"/>
</dbReference>
<dbReference type="PANTHER" id="PTHR30069">
    <property type="entry name" value="TONB-DEPENDENT OUTER MEMBRANE RECEPTOR"/>
    <property type="match status" value="1"/>
</dbReference>
<keyword evidence="10" id="KW-0675">Receptor</keyword>
<evidence type="ECO:0000256" key="8">
    <source>
        <dbReference type="PROSITE-ProRule" id="PRU01360"/>
    </source>
</evidence>
<dbReference type="Gene3D" id="2.40.170.20">
    <property type="entry name" value="TonB-dependent receptor, beta-barrel domain"/>
    <property type="match status" value="1"/>
</dbReference>
<evidence type="ECO:0000256" key="2">
    <source>
        <dbReference type="ARBA" id="ARBA00022448"/>
    </source>
</evidence>
<protein>
    <submittedName>
        <fullName evidence="10">TonB-dependent receptor</fullName>
    </submittedName>
</protein>
<dbReference type="EMBL" id="BAAAZK010000002">
    <property type="protein sequence ID" value="GAA4171426.1"/>
    <property type="molecule type" value="Genomic_DNA"/>
</dbReference>
<keyword evidence="11" id="KW-1185">Reference proteome</keyword>
<evidence type="ECO:0000313" key="10">
    <source>
        <dbReference type="EMBL" id="GAA4171426.1"/>
    </source>
</evidence>
<evidence type="ECO:0000256" key="7">
    <source>
        <dbReference type="ARBA" id="ARBA00023237"/>
    </source>
</evidence>
<comment type="similarity">
    <text evidence="8">Belongs to the TonB-dependent receptor family.</text>
</comment>
<keyword evidence="6 8" id="KW-0472">Membrane</keyword>
<evidence type="ECO:0000256" key="1">
    <source>
        <dbReference type="ARBA" id="ARBA00004571"/>
    </source>
</evidence>
<evidence type="ECO:0000256" key="3">
    <source>
        <dbReference type="ARBA" id="ARBA00022452"/>
    </source>
</evidence>
<organism evidence="10 11">
    <name type="scientific">Sphingobacterium ginsenosidimutans</name>
    <dbReference type="NCBI Taxonomy" id="687845"/>
    <lineage>
        <taxon>Bacteria</taxon>
        <taxon>Pseudomonadati</taxon>
        <taxon>Bacteroidota</taxon>
        <taxon>Sphingobacteriia</taxon>
        <taxon>Sphingobacteriales</taxon>
        <taxon>Sphingobacteriaceae</taxon>
        <taxon>Sphingobacterium</taxon>
    </lineage>
</organism>